<feature type="transmembrane region" description="Helical" evidence="7">
    <location>
        <begin position="442"/>
        <end position="461"/>
    </location>
</feature>
<dbReference type="PANTHER" id="PTHR48022:SF24">
    <property type="entry name" value="HEXOSE TRANSPORTER PROTEIN (AFU_ORTHOLOGUE AFUA_8G04480)"/>
    <property type="match status" value="1"/>
</dbReference>
<dbReference type="SUPFAM" id="SSF103473">
    <property type="entry name" value="MFS general substrate transporter"/>
    <property type="match status" value="1"/>
</dbReference>
<keyword evidence="3" id="KW-0813">Transport</keyword>
<dbReference type="RefSeq" id="XP_064770617.1">
    <property type="nucleotide sequence ID" value="XM_064910330.1"/>
</dbReference>
<evidence type="ECO:0000313" key="9">
    <source>
        <dbReference type="EMBL" id="KAK7207584.1"/>
    </source>
</evidence>
<dbReference type="GeneID" id="90035842"/>
<dbReference type="EMBL" id="JBBJBU010000001">
    <property type="protein sequence ID" value="KAK7207584.1"/>
    <property type="molecule type" value="Genomic_DNA"/>
</dbReference>
<comment type="subcellular location">
    <subcellularLocation>
        <location evidence="1">Membrane</location>
        <topology evidence="1">Multi-pass membrane protein</topology>
    </subcellularLocation>
</comment>
<dbReference type="PROSITE" id="PS00216">
    <property type="entry name" value="SUGAR_TRANSPORT_1"/>
    <property type="match status" value="1"/>
</dbReference>
<dbReference type="InterPro" id="IPR020846">
    <property type="entry name" value="MFS_dom"/>
</dbReference>
<keyword evidence="6 7" id="KW-0472">Membrane</keyword>
<keyword evidence="10" id="KW-1185">Reference proteome</keyword>
<protein>
    <submittedName>
        <fullName evidence="9">General substrate transporter</fullName>
    </submittedName>
</protein>
<feature type="transmembrane region" description="Helical" evidence="7">
    <location>
        <begin position="120"/>
        <end position="142"/>
    </location>
</feature>
<evidence type="ECO:0000256" key="6">
    <source>
        <dbReference type="ARBA" id="ARBA00023136"/>
    </source>
</evidence>
<keyword evidence="5 7" id="KW-1133">Transmembrane helix</keyword>
<dbReference type="InterPro" id="IPR005829">
    <property type="entry name" value="Sugar_transporter_CS"/>
</dbReference>
<keyword evidence="4 7" id="KW-0812">Transmembrane</keyword>
<comment type="caution">
    <text evidence="9">The sequence shown here is derived from an EMBL/GenBank/DDBJ whole genome shotgun (WGS) entry which is preliminary data.</text>
</comment>
<accession>A0ABR1FCL3</accession>
<dbReference type="InterPro" id="IPR005828">
    <property type="entry name" value="MFS_sugar_transport-like"/>
</dbReference>
<evidence type="ECO:0000256" key="3">
    <source>
        <dbReference type="ARBA" id="ARBA00022448"/>
    </source>
</evidence>
<evidence type="ECO:0000256" key="1">
    <source>
        <dbReference type="ARBA" id="ARBA00004141"/>
    </source>
</evidence>
<evidence type="ECO:0000256" key="5">
    <source>
        <dbReference type="ARBA" id="ARBA00022989"/>
    </source>
</evidence>
<dbReference type="Proteomes" id="UP001498771">
    <property type="component" value="Unassembled WGS sequence"/>
</dbReference>
<evidence type="ECO:0000256" key="7">
    <source>
        <dbReference type="SAM" id="Phobius"/>
    </source>
</evidence>
<dbReference type="InterPro" id="IPR050360">
    <property type="entry name" value="MFS_Sugar_Transporters"/>
</dbReference>
<dbReference type="InterPro" id="IPR036259">
    <property type="entry name" value="MFS_trans_sf"/>
</dbReference>
<organism evidence="9 10">
    <name type="scientific">Myxozyma melibiosi</name>
    <dbReference type="NCBI Taxonomy" id="54550"/>
    <lineage>
        <taxon>Eukaryota</taxon>
        <taxon>Fungi</taxon>
        <taxon>Dikarya</taxon>
        <taxon>Ascomycota</taxon>
        <taxon>Saccharomycotina</taxon>
        <taxon>Lipomycetes</taxon>
        <taxon>Lipomycetales</taxon>
        <taxon>Lipomycetaceae</taxon>
        <taxon>Myxozyma</taxon>
    </lineage>
</organism>
<dbReference type="PANTHER" id="PTHR48022">
    <property type="entry name" value="PLASTIDIC GLUCOSE TRANSPORTER 4"/>
    <property type="match status" value="1"/>
</dbReference>
<sequence>MVLEDVIPKHKKYWFQYPHLLKLNTLLLAPILTNMTNGFDGSMLNGLQSVPAWIEYFDHPSGTRLAWMGNAMIVGHLACAPAFPYIIDKYGRRKPIFWGCSLIVLGSLFQGFALSYRMFVLARALIGLGLALAEAAAPLLIVECAYPPQRGQMTSVLEPAWPVGSFCAAIATYLTYRMQDTNWSWRIPSLLQGFFPLVQCALVQYAPESPRWLVSKERYDEAFEFLVEYHGGGDPDSDLVQYEMAEISAAIEAEKAAKQSRWSQLLATPGMRHRFFIVSIISVMVQFSGNGVLSYYLPIVLTNMGIVDPNSQLLINLGSTIFTIFVAFFIALQIERIGRRTAFIIGFSTMFLDYSLWTYLSALNEKLDFQNHAIIVLTVVVMIAYNFFYHFIGPFVPTYVVEVVPFSARSKMSMYSQLVQASTIGFSNFINPVGLERWGWRFYTVSCVALALWAVLAYLYFPETGGKGLEEIAEIFDGDEALGIVHHGHRSEISQDEDTDLGIYG</sequence>
<feature type="domain" description="Major facilitator superfamily (MFS) profile" evidence="8">
    <location>
        <begin position="26"/>
        <end position="465"/>
    </location>
</feature>
<reference evidence="9 10" key="1">
    <citation type="submission" date="2024-03" db="EMBL/GenBank/DDBJ databases">
        <title>Genome-scale model development and genomic sequencing of the oleaginous clade Lipomyces.</title>
        <authorList>
            <consortium name="Lawrence Berkeley National Laboratory"/>
            <person name="Czajka J.J."/>
            <person name="Han Y."/>
            <person name="Kim J."/>
            <person name="Mondo S.J."/>
            <person name="Hofstad B.A."/>
            <person name="Robles A."/>
            <person name="Haridas S."/>
            <person name="Riley R."/>
            <person name="LaButti K."/>
            <person name="Pangilinan J."/>
            <person name="Andreopoulos W."/>
            <person name="Lipzen A."/>
            <person name="Yan J."/>
            <person name="Wang M."/>
            <person name="Ng V."/>
            <person name="Grigoriev I.V."/>
            <person name="Spatafora J.W."/>
            <person name="Magnuson J.K."/>
            <person name="Baker S.E."/>
            <person name="Pomraning K.R."/>
        </authorList>
    </citation>
    <scope>NUCLEOTIDE SEQUENCE [LARGE SCALE GENOMIC DNA]</scope>
    <source>
        <strain evidence="9 10">Phaff 52-87</strain>
    </source>
</reference>
<proteinExistence type="inferred from homology"/>
<feature type="transmembrane region" description="Helical" evidence="7">
    <location>
        <begin position="341"/>
        <end position="360"/>
    </location>
</feature>
<dbReference type="Pfam" id="PF00083">
    <property type="entry name" value="Sugar_tr"/>
    <property type="match status" value="1"/>
</dbReference>
<evidence type="ECO:0000256" key="4">
    <source>
        <dbReference type="ARBA" id="ARBA00022692"/>
    </source>
</evidence>
<evidence type="ECO:0000313" key="10">
    <source>
        <dbReference type="Proteomes" id="UP001498771"/>
    </source>
</evidence>
<dbReference type="PROSITE" id="PS50850">
    <property type="entry name" value="MFS"/>
    <property type="match status" value="1"/>
</dbReference>
<feature type="transmembrane region" description="Helical" evidence="7">
    <location>
        <begin position="372"/>
        <end position="392"/>
    </location>
</feature>
<name>A0ABR1FCL3_9ASCO</name>
<feature type="transmembrane region" description="Helical" evidence="7">
    <location>
        <begin position="65"/>
        <end position="87"/>
    </location>
</feature>
<feature type="transmembrane region" description="Helical" evidence="7">
    <location>
        <begin position="313"/>
        <end position="334"/>
    </location>
</feature>
<dbReference type="Gene3D" id="1.20.1250.20">
    <property type="entry name" value="MFS general substrate transporter like domains"/>
    <property type="match status" value="1"/>
</dbReference>
<feature type="transmembrane region" description="Helical" evidence="7">
    <location>
        <begin position="275"/>
        <end position="301"/>
    </location>
</feature>
<comment type="similarity">
    <text evidence="2">Belongs to the major facilitator superfamily. Sugar transporter (TC 2.A.1.1) family.</text>
</comment>
<gene>
    <name evidence="9" type="ORF">BZA70DRAFT_235187</name>
</gene>
<evidence type="ECO:0000256" key="2">
    <source>
        <dbReference type="ARBA" id="ARBA00010992"/>
    </source>
</evidence>
<evidence type="ECO:0000259" key="8">
    <source>
        <dbReference type="PROSITE" id="PS50850"/>
    </source>
</evidence>
<feature type="transmembrane region" description="Helical" evidence="7">
    <location>
        <begin position="96"/>
        <end position="114"/>
    </location>
</feature>